<dbReference type="Proteomes" id="UP000280791">
    <property type="component" value="Unassembled WGS sequence"/>
</dbReference>
<evidence type="ECO:0000256" key="2">
    <source>
        <dbReference type="PIRSR" id="PIRSR605754-1"/>
    </source>
</evidence>
<keyword evidence="5" id="KW-1185">Reference proteome</keyword>
<dbReference type="InterPro" id="IPR042001">
    <property type="entry name" value="Sortase_F"/>
</dbReference>
<dbReference type="AlphaFoldDB" id="A0A497YM62"/>
<name>A0A497YM62_9BACL</name>
<protein>
    <submittedName>
        <fullName evidence="4">LPXTG-site transpeptidase (Sortase) family protein</fullName>
    </submittedName>
</protein>
<evidence type="ECO:0000313" key="4">
    <source>
        <dbReference type="EMBL" id="RLJ86850.1"/>
    </source>
</evidence>
<comment type="caution">
    <text evidence="4">The sequence shown here is derived from an EMBL/GenBank/DDBJ whole genome shotgun (WGS) entry which is preliminary data.</text>
</comment>
<sequence length="233" mass="25186">MGLCGENDFNKFALLLAVVFLAGCTSAPQDEVSIRSAEVGFAVKAEPSWTEQPKEVEKAKAAEKEKPAAKPKSKQAANPINELNQPGIAPETLSIPSIGLEADVTHLGVTDSGEMAVPDNGEELSWFSPGYRPGQRGRAVIAGHVDDLDGPAVFWDLTELEPGDEIVVAGDDRELRFKVHTMESVPLDLADVDSVFGYHSSPELVLITCSGTYDYDRGTREERLIVYASLVQE</sequence>
<dbReference type="InterPro" id="IPR023365">
    <property type="entry name" value="Sortase_dom-sf"/>
</dbReference>
<dbReference type="Gene3D" id="2.40.260.10">
    <property type="entry name" value="Sortase"/>
    <property type="match status" value="1"/>
</dbReference>
<organism evidence="4 5">
    <name type="scientific">Planococcus citreus</name>
    <dbReference type="NCBI Taxonomy" id="1373"/>
    <lineage>
        <taxon>Bacteria</taxon>
        <taxon>Bacillati</taxon>
        <taxon>Bacillota</taxon>
        <taxon>Bacilli</taxon>
        <taxon>Bacillales</taxon>
        <taxon>Caryophanaceae</taxon>
        <taxon>Planococcus</taxon>
    </lineage>
</organism>
<dbReference type="SUPFAM" id="SSF63817">
    <property type="entry name" value="Sortase"/>
    <property type="match status" value="1"/>
</dbReference>
<evidence type="ECO:0000256" key="1">
    <source>
        <dbReference type="ARBA" id="ARBA00022801"/>
    </source>
</evidence>
<accession>A0A497YM62</accession>
<feature type="active site" description="Proton donor/acceptor" evidence="2">
    <location>
        <position position="144"/>
    </location>
</feature>
<keyword evidence="1" id="KW-0378">Hydrolase</keyword>
<dbReference type="GO" id="GO:0016787">
    <property type="term" value="F:hydrolase activity"/>
    <property type="evidence" value="ECO:0007669"/>
    <property type="project" value="UniProtKB-KW"/>
</dbReference>
<evidence type="ECO:0000313" key="5">
    <source>
        <dbReference type="Proteomes" id="UP000280791"/>
    </source>
</evidence>
<dbReference type="Pfam" id="PF04203">
    <property type="entry name" value="Sortase"/>
    <property type="match status" value="1"/>
</dbReference>
<dbReference type="EMBL" id="RCCP01000003">
    <property type="protein sequence ID" value="RLJ86850.1"/>
    <property type="molecule type" value="Genomic_DNA"/>
</dbReference>
<gene>
    <name evidence="4" type="ORF">DFR62_2453</name>
</gene>
<evidence type="ECO:0000256" key="3">
    <source>
        <dbReference type="SAM" id="MobiDB-lite"/>
    </source>
</evidence>
<feature type="compositionally biased region" description="Basic and acidic residues" evidence="3">
    <location>
        <begin position="52"/>
        <end position="68"/>
    </location>
</feature>
<feature type="region of interest" description="Disordered" evidence="3">
    <location>
        <begin position="47"/>
        <end position="88"/>
    </location>
</feature>
<proteinExistence type="predicted"/>
<dbReference type="CDD" id="cd05829">
    <property type="entry name" value="Sortase_F"/>
    <property type="match status" value="1"/>
</dbReference>
<reference evidence="4 5" key="1">
    <citation type="submission" date="2018-10" db="EMBL/GenBank/DDBJ databases">
        <title>Genomic Encyclopedia of Type Strains, Phase IV (KMG-IV): sequencing the most valuable type-strain genomes for metagenomic binning, comparative biology and taxonomic classification.</title>
        <authorList>
            <person name="Goeker M."/>
        </authorList>
    </citation>
    <scope>NUCLEOTIDE SEQUENCE [LARGE SCALE GENOMIC DNA]</scope>
    <source>
        <strain evidence="4 5">DSM 20549</strain>
    </source>
</reference>
<dbReference type="InterPro" id="IPR005754">
    <property type="entry name" value="Sortase"/>
</dbReference>
<feature type="active site" description="Acyl-thioester intermediate" evidence="2">
    <location>
        <position position="209"/>
    </location>
</feature>